<sequence>MPVLRPGGRGVHVVYPGDRLLTCPPCGAVAAAGRLSTGIMRPLPVRKAWGAAEYRRSSSVRHREDRGAREGGGQGSTARQVVGGGHQTPSSDGAGRHRRGGPSKMDNKKEVQTAYWINRAPIHTTTGVSALTHHRNRLTNNAMVIITSPVSTTRHDEGNRPLMVRPAGRVRAVVLGTEVVDRQQLADHDGPAGHYRSADPLEDSTPADPRPDHALPVGRPAAATIVIEVSTRHQAHRRSSPLTHDVHGRGSTWGNADWRPSDAKPNTTTSPNHRDDSHKHPGHSADLGHHVMVPVARASTASPLGGLAERVDHVVLRPSEPVVVELGHPLLVGELQQATERVGHPAPAVVPHRTGDEIRVAVRHDVTPVETVVGTYYTGAEPLRERVFAAVR</sequence>
<feature type="region of interest" description="Disordered" evidence="1">
    <location>
        <begin position="182"/>
        <end position="216"/>
    </location>
</feature>
<dbReference type="AlphaFoldDB" id="Q2MFI3"/>
<evidence type="ECO:0000313" key="2">
    <source>
        <dbReference type="EMBL" id="CAF33058.1"/>
    </source>
</evidence>
<feature type="region of interest" description="Disordered" evidence="1">
    <location>
        <begin position="52"/>
        <end position="108"/>
    </location>
</feature>
<dbReference type="EMBL" id="AJ629123">
    <property type="protein sequence ID" value="CAF33058.1"/>
    <property type="molecule type" value="Genomic_DNA"/>
</dbReference>
<protein>
    <submittedName>
        <fullName evidence="2">Putative bacteriophage protein</fullName>
    </submittedName>
</protein>
<evidence type="ECO:0000256" key="1">
    <source>
        <dbReference type="SAM" id="MobiDB-lite"/>
    </source>
</evidence>
<feature type="region of interest" description="Disordered" evidence="1">
    <location>
        <begin position="231"/>
        <end position="287"/>
    </location>
</feature>
<feature type="compositionally biased region" description="Basic and acidic residues" evidence="1">
    <location>
        <begin position="182"/>
        <end position="199"/>
    </location>
</feature>
<organism evidence="2">
    <name type="scientific">Streptoalloteichus tenebrarius (strain ATCC 17920 / DSM 40477 / JCM 4838 / CBS 697.72 / NBRC 16177 / NCIMB 11028 / NRRL B-12390 / A12253. 1 / ISP 5477)</name>
    <name type="common">Streptomyces tenebrarius</name>
    <dbReference type="NCBI Taxonomy" id="1933"/>
    <lineage>
        <taxon>Bacteria</taxon>
        <taxon>Bacillati</taxon>
        <taxon>Actinomycetota</taxon>
        <taxon>Actinomycetes</taxon>
        <taxon>Pseudonocardiales</taxon>
        <taxon>Pseudonocardiaceae</taxon>
        <taxon>Streptoalloteichus</taxon>
    </lineage>
</organism>
<name>Q2MFI3_STRSD</name>
<accession>Q2MFI3</accession>
<reference evidence="2" key="1">
    <citation type="submission" date="2004-02" db="EMBL/GenBank/DDBJ databases">
        <title>Comparison of the "mixed" gene clusters for the biosynthesis of the aminoglycoside antibiotics apramycin (Streptomyces tenebrarius DSM 40477) and hygromycin B (Streptomyces hygroscopicus subsp. hygroscopicus DSM 40578), which contain genes related to both the biosynthesis of other aminoglycosides and cell-wall sugars.</title>
        <authorList>
            <person name="Aboshanab K.M."/>
            <person name="Schmidt-Beissner H."/>
            <person name="Wehmeier U.F."/>
            <person name="Welzel K."/>
            <person name="Vente A."/>
            <person name="Piepersberg W."/>
        </authorList>
    </citation>
    <scope>NUCLEOTIDE SEQUENCE</scope>
    <source>
        <strain evidence="2">Type strain: DSM 40477</strain>
    </source>
</reference>
<proteinExistence type="predicted"/>
<feature type="compositionally biased region" description="Basic and acidic residues" evidence="1">
    <location>
        <begin position="53"/>
        <end position="69"/>
    </location>
</feature>